<organism evidence="2 3">
    <name type="scientific">Paramecium sonneborni</name>
    <dbReference type="NCBI Taxonomy" id="65129"/>
    <lineage>
        <taxon>Eukaryota</taxon>
        <taxon>Sar</taxon>
        <taxon>Alveolata</taxon>
        <taxon>Ciliophora</taxon>
        <taxon>Intramacronucleata</taxon>
        <taxon>Oligohymenophorea</taxon>
        <taxon>Peniculida</taxon>
        <taxon>Parameciidae</taxon>
        <taxon>Paramecium</taxon>
    </lineage>
</organism>
<feature type="compositionally biased region" description="Basic and acidic residues" evidence="1">
    <location>
        <begin position="8"/>
        <end position="26"/>
    </location>
</feature>
<dbReference type="AlphaFoldDB" id="A0A8S1RPQ9"/>
<evidence type="ECO:0000256" key="1">
    <source>
        <dbReference type="SAM" id="MobiDB-lite"/>
    </source>
</evidence>
<dbReference type="Proteomes" id="UP000692954">
    <property type="component" value="Unassembled WGS sequence"/>
</dbReference>
<evidence type="ECO:0000313" key="3">
    <source>
        <dbReference type="Proteomes" id="UP000692954"/>
    </source>
</evidence>
<dbReference type="EMBL" id="CAJJDN010000268">
    <property type="protein sequence ID" value="CAD8130188.1"/>
    <property type="molecule type" value="Genomic_DNA"/>
</dbReference>
<feature type="region of interest" description="Disordered" evidence="1">
    <location>
        <begin position="1"/>
        <end position="35"/>
    </location>
</feature>
<dbReference type="OrthoDB" id="271386at2759"/>
<evidence type="ECO:0000313" key="2">
    <source>
        <dbReference type="EMBL" id="CAD8130188.1"/>
    </source>
</evidence>
<reference evidence="2" key="1">
    <citation type="submission" date="2021-01" db="EMBL/GenBank/DDBJ databases">
        <authorList>
            <consortium name="Genoscope - CEA"/>
            <person name="William W."/>
        </authorList>
    </citation>
    <scope>NUCLEOTIDE SEQUENCE</scope>
</reference>
<gene>
    <name evidence="2" type="ORF">PSON_ATCC_30995.1.T2680014</name>
</gene>
<accession>A0A8S1RPQ9</accession>
<comment type="caution">
    <text evidence="2">The sequence shown here is derived from an EMBL/GenBank/DDBJ whole genome shotgun (WGS) entry which is preliminary data.</text>
</comment>
<sequence length="57" mass="6658">MSKHRHSKDMTFSEHMLERGGKKDNKGTSLTRRPFDHRSLSLEPFKNPLCTFEGHCI</sequence>
<keyword evidence="3" id="KW-1185">Reference proteome</keyword>
<proteinExistence type="predicted"/>
<protein>
    <submittedName>
        <fullName evidence="2">Uncharacterized protein</fullName>
    </submittedName>
</protein>
<name>A0A8S1RPQ9_9CILI</name>